<name>A0AC61MUR5_9FIRM</name>
<dbReference type="Proteomes" id="UP000595814">
    <property type="component" value="Chromosome"/>
</dbReference>
<protein>
    <submittedName>
        <fullName evidence="1">GntR family transcriptional regulator</fullName>
    </submittedName>
</protein>
<evidence type="ECO:0000313" key="1">
    <source>
        <dbReference type="EMBL" id="QQK07833.1"/>
    </source>
</evidence>
<sequence length="126" mass="14366">MIIKLNMQSSTPVYLQLRNEIIKRIASKEINPGEKLPTVRDMAKQVGLNPMTVNKTYQILKEEGIVRTEGRNGVTVREDIVANELFLSKLNNEVELMVTESIVRGFSIEKIIEMINNTTKEYGEVK</sequence>
<evidence type="ECO:0000313" key="2">
    <source>
        <dbReference type="Proteomes" id="UP000595814"/>
    </source>
</evidence>
<proteinExistence type="predicted"/>
<reference evidence="1 2" key="1">
    <citation type="journal article" date="2022" name="Int. J. Syst. Evol. Microbiol.">
        <title>Miniphocaeibacter halophilus sp. nov., an ammonium-tolerant acetate-producing bacterium isolated from a biogas system.</title>
        <authorList>
            <person name="Schnurer A."/>
            <person name="Singh A."/>
            <person name="Bi S."/>
            <person name="Qiao W."/>
            <person name="Westerholm M."/>
        </authorList>
    </citation>
    <scope>NUCLEOTIDE SEQUENCE [LARGE SCALE GENOMIC DNA]</scope>
    <source>
        <strain evidence="1 2">AMB_01</strain>
    </source>
</reference>
<accession>A0AC61MUR5</accession>
<keyword evidence="2" id="KW-1185">Reference proteome</keyword>
<gene>
    <name evidence="1" type="ORF">JFY71_11235</name>
</gene>
<dbReference type="EMBL" id="CP066744">
    <property type="protein sequence ID" value="QQK07833.1"/>
    <property type="molecule type" value="Genomic_DNA"/>
</dbReference>
<organism evidence="1 2">
    <name type="scientific">Miniphocaeibacter halophilus</name>
    <dbReference type="NCBI Taxonomy" id="2931922"/>
    <lineage>
        <taxon>Bacteria</taxon>
        <taxon>Bacillati</taxon>
        <taxon>Bacillota</taxon>
        <taxon>Tissierellia</taxon>
        <taxon>Tissierellales</taxon>
        <taxon>Peptoniphilaceae</taxon>
        <taxon>Miniphocaeibacter</taxon>
    </lineage>
</organism>